<dbReference type="AlphaFoldDB" id="K5WJE7"/>
<name>K5WJE7_PHACS</name>
<dbReference type="EMBL" id="JH930479">
    <property type="protein sequence ID" value="EKM50347.1"/>
    <property type="molecule type" value="Genomic_DNA"/>
</dbReference>
<protein>
    <recommendedName>
        <fullName evidence="3">F-box domain-containing protein</fullName>
    </recommendedName>
</protein>
<dbReference type="SUPFAM" id="SSF52047">
    <property type="entry name" value="RNI-like"/>
    <property type="match status" value="1"/>
</dbReference>
<dbReference type="KEGG" id="pco:PHACADRAFT_201187"/>
<sequence>MLGSGESSHEAVYNRCALPQELIDQIVDALSSSKHSLRVCTLVAHAWLPSSRRYLFASVQLSEDKFVEFLAFARTCAFGPQYIRELTFNGHQPQQVMSNRTAISPAYLHSLLAYLPQLESLLLFMACLRDESSNAQSLQVPPSNLEGSTGQTSALKSLTIYYSGTQNDRFTDLAHVISVFPYIGRLYMRSQRFRSNYSPDDVPRELADTSPDVIVRLPPVQALVVDDNDFRTNLYLAVAVQSVAWCDNLRAIEIQSRQAWDHKMLGTLLRVTGTRLEYLSLQLSKLFEPENVEAFVEELSLSSCIALASLALQLHPNPFLLRPLSWATLCTLVGSIPRTTLVRHILLQIGVRSSHVNDMLHPWNGMDNILAGFDSLESVAFPAEHFAAYTEQGKELVRGAFPRVSRKARIEFPLSAQ</sequence>
<dbReference type="Proteomes" id="UP000008370">
    <property type="component" value="Unassembled WGS sequence"/>
</dbReference>
<dbReference type="GeneID" id="18911586"/>
<evidence type="ECO:0000313" key="1">
    <source>
        <dbReference type="EMBL" id="EKM50347.1"/>
    </source>
</evidence>
<gene>
    <name evidence="1" type="ORF">PHACADRAFT_201187</name>
</gene>
<dbReference type="HOGENOM" id="CLU_783271_0_0_1"/>
<dbReference type="Gene3D" id="3.80.10.10">
    <property type="entry name" value="Ribonuclease Inhibitor"/>
    <property type="match status" value="1"/>
</dbReference>
<dbReference type="RefSeq" id="XP_007401529.1">
    <property type="nucleotide sequence ID" value="XM_007401467.1"/>
</dbReference>
<proteinExistence type="predicted"/>
<dbReference type="OrthoDB" id="2977329at2759"/>
<dbReference type="InParanoid" id="K5WJE7"/>
<reference evidence="1 2" key="1">
    <citation type="journal article" date="2012" name="BMC Genomics">
        <title>Comparative genomics of the white-rot fungi, Phanerochaete carnosa and P. chrysosporium, to elucidate the genetic basis of the distinct wood types they colonize.</title>
        <authorList>
            <person name="Suzuki H."/>
            <person name="MacDonald J."/>
            <person name="Syed K."/>
            <person name="Salamov A."/>
            <person name="Hori C."/>
            <person name="Aerts A."/>
            <person name="Henrissat B."/>
            <person name="Wiebenga A."/>
            <person name="vanKuyk P.A."/>
            <person name="Barry K."/>
            <person name="Lindquist E."/>
            <person name="LaButti K."/>
            <person name="Lapidus A."/>
            <person name="Lucas S."/>
            <person name="Coutinho P."/>
            <person name="Gong Y."/>
            <person name="Samejima M."/>
            <person name="Mahadevan R."/>
            <person name="Abou-Zaid M."/>
            <person name="de Vries R.P."/>
            <person name="Igarashi K."/>
            <person name="Yadav J.S."/>
            <person name="Grigoriev I.V."/>
            <person name="Master E.R."/>
        </authorList>
    </citation>
    <scope>NUCLEOTIDE SEQUENCE [LARGE SCALE GENOMIC DNA]</scope>
    <source>
        <strain evidence="1 2">HHB-10118-sp</strain>
    </source>
</reference>
<organism evidence="1 2">
    <name type="scientific">Phanerochaete carnosa (strain HHB-10118-sp)</name>
    <name type="common">White-rot fungus</name>
    <name type="synonym">Peniophora carnosa</name>
    <dbReference type="NCBI Taxonomy" id="650164"/>
    <lineage>
        <taxon>Eukaryota</taxon>
        <taxon>Fungi</taxon>
        <taxon>Dikarya</taxon>
        <taxon>Basidiomycota</taxon>
        <taxon>Agaricomycotina</taxon>
        <taxon>Agaricomycetes</taxon>
        <taxon>Polyporales</taxon>
        <taxon>Phanerochaetaceae</taxon>
        <taxon>Phanerochaete</taxon>
    </lineage>
</organism>
<evidence type="ECO:0000313" key="2">
    <source>
        <dbReference type="Proteomes" id="UP000008370"/>
    </source>
</evidence>
<keyword evidence="2" id="KW-1185">Reference proteome</keyword>
<accession>K5WJE7</accession>
<dbReference type="InterPro" id="IPR032675">
    <property type="entry name" value="LRR_dom_sf"/>
</dbReference>
<evidence type="ECO:0008006" key="3">
    <source>
        <dbReference type="Google" id="ProtNLM"/>
    </source>
</evidence>